<dbReference type="FunFam" id="1.25.40.10:FF:000501">
    <property type="entry name" value="Putative pentatricopeptide repeat-containing protein mitochondrial"/>
    <property type="match status" value="1"/>
</dbReference>
<dbReference type="PANTHER" id="PTHR47926:SF466">
    <property type="entry name" value="(WILD MALAYSIAN BANANA) HYPOTHETICAL PROTEIN"/>
    <property type="match status" value="1"/>
</dbReference>
<dbReference type="AlphaFoldDB" id="A0AAD8IKG3"/>
<dbReference type="EMBL" id="JAUIZM010000004">
    <property type="protein sequence ID" value="KAK1386654.1"/>
    <property type="molecule type" value="Genomic_DNA"/>
</dbReference>
<dbReference type="FunFam" id="1.25.40.10:FF:000488">
    <property type="entry name" value="Pentatricopeptide repeat-containing protein, mitochondrial"/>
    <property type="match status" value="1"/>
</dbReference>
<comment type="similarity">
    <text evidence="2">Belongs to the PPR family. PCMP-H subfamily.</text>
</comment>
<dbReference type="InterPro" id="IPR046960">
    <property type="entry name" value="PPR_At4g14850-like_plant"/>
</dbReference>
<reference evidence="8" key="2">
    <citation type="submission" date="2023-05" db="EMBL/GenBank/DDBJ databases">
        <authorList>
            <person name="Schelkunov M.I."/>
        </authorList>
    </citation>
    <scope>NUCLEOTIDE SEQUENCE</scope>
    <source>
        <strain evidence="8">Hsosn_3</strain>
        <tissue evidence="8">Leaf</tissue>
    </source>
</reference>
<dbReference type="InterPro" id="IPR011990">
    <property type="entry name" value="TPR-like_helical_dom_sf"/>
</dbReference>
<dbReference type="Pfam" id="PF13041">
    <property type="entry name" value="PPR_2"/>
    <property type="match status" value="2"/>
</dbReference>
<keyword evidence="4" id="KW-0809">Transit peptide</keyword>
<feature type="repeat" description="PPR" evidence="6">
    <location>
        <begin position="277"/>
        <end position="312"/>
    </location>
</feature>
<evidence type="ECO:0000259" key="7">
    <source>
        <dbReference type="Pfam" id="PF14432"/>
    </source>
</evidence>
<dbReference type="Gene3D" id="1.25.40.10">
    <property type="entry name" value="Tetratricopeptide repeat domain"/>
    <property type="match status" value="3"/>
</dbReference>
<evidence type="ECO:0000256" key="5">
    <source>
        <dbReference type="ARBA" id="ARBA00023128"/>
    </source>
</evidence>
<dbReference type="GO" id="GO:0009451">
    <property type="term" value="P:RNA modification"/>
    <property type="evidence" value="ECO:0007669"/>
    <property type="project" value="InterPro"/>
</dbReference>
<dbReference type="PROSITE" id="PS51375">
    <property type="entry name" value="PPR"/>
    <property type="match status" value="3"/>
</dbReference>
<evidence type="ECO:0000256" key="6">
    <source>
        <dbReference type="PROSITE-ProRule" id="PRU00708"/>
    </source>
</evidence>
<organism evidence="8 9">
    <name type="scientific">Heracleum sosnowskyi</name>
    <dbReference type="NCBI Taxonomy" id="360622"/>
    <lineage>
        <taxon>Eukaryota</taxon>
        <taxon>Viridiplantae</taxon>
        <taxon>Streptophyta</taxon>
        <taxon>Embryophyta</taxon>
        <taxon>Tracheophyta</taxon>
        <taxon>Spermatophyta</taxon>
        <taxon>Magnoliopsida</taxon>
        <taxon>eudicotyledons</taxon>
        <taxon>Gunneridae</taxon>
        <taxon>Pentapetalae</taxon>
        <taxon>asterids</taxon>
        <taxon>campanulids</taxon>
        <taxon>Apiales</taxon>
        <taxon>Apiaceae</taxon>
        <taxon>Apioideae</taxon>
        <taxon>apioid superclade</taxon>
        <taxon>Tordylieae</taxon>
        <taxon>Tordyliinae</taxon>
        <taxon>Heracleum</taxon>
    </lineage>
</organism>
<evidence type="ECO:0000256" key="3">
    <source>
        <dbReference type="ARBA" id="ARBA00022737"/>
    </source>
</evidence>
<dbReference type="FunFam" id="1.25.40.10:FF:000144">
    <property type="entry name" value="Pentatricopeptide repeat-containing protein, mitochondrial"/>
    <property type="match status" value="1"/>
</dbReference>
<dbReference type="NCBIfam" id="TIGR00756">
    <property type="entry name" value="PPR"/>
    <property type="match status" value="4"/>
</dbReference>
<evidence type="ECO:0000313" key="9">
    <source>
        <dbReference type="Proteomes" id="UP001237642"/>
    </source>
</evidence>
<sequence length="586" mass="66480">MAMQGLEMKFEGYDYLLNECVSQRGLREGQRVQAHMIKTQYLPPVYLRNRLIVFYTKCESLEDARMVFDEMPERNVVSWTAMISGYSKRGCADEALTLFVEMLNSGTEPNEFTFATVLTSCSGVSGFNHGRQIHSHIIKLNFDSHVYVGSSLLDLYAKTGWIHEARGVFDGLPERDVVSCTAIISGYAQLGFDEEAVKLFCQLQKEGMIYNYVTYASVLTAISGLAAYEHGRQVHSHVLRFQLPSYVVLQNSLIDMYSKCGNLAYSRRIFDNMSERTVITWNTMLVGYSKHGRGQDVIKLFELMMEENKVLPDKVTFLALLSGCSHGGMENKGLEFFDEMVSGKTGVQPDIEHYGTVVDLLGRAGQIEKAFKFVKDMPFEPTGAIWGSLLGACSVHQNVEIGQYVGSRLLEIEPENAGNYVVLSNLLASAGRWNEVRVIRDRMMEKAVIKEPGKSWIELDKTLHTFHAADRSHPRMEEVSKKVRETLVKIREAGYVPNLSCVLYDVDDEQKEKILFGHSEKLALAFALICTPQNRPVRVMKNLRICVDCHNFAKFVSKIYKREVFLRDKSRYHHIVDGVCSCGNYW</sequence>
<reference evidence="8" key="1">
    <citation type="submission" date="2023-02" db="EMBL/GenBank/DDBJ databases">
        <title>Genome of toxic invasive species Heracleum sosnowskyi carries increased number of genes despite the absence of recent whole-genome duplications.</title>
        <authorList>
            <person name="Schelkunov M."/>
            <person name="Shtratnikova V."/>
            <person name="Makarenko M."/>
            <person name="Klepikova A."/>
            <person name="Omelchenko D."/>
            <person name="Novikova G."/>
            <person name="Obukhova E."/>
            <person name="Bogdanov V."/>
            <person name="Penin A."/>
            <person name="Logacheva M."/>
        </authorList>
    </citation>
    <scope>NUCLEOTIDE SEQUENCE</scope>
    <source>
        <strain evidence="8">Hsosn_3</strain>
        <tissue evidence="8">Leaf</tissue>
    </source>
</reference>
<dbReference type="InterPro" id="IPR046848">
    <property type="entry name" value="E_motif"/>
</dbReference>
<protein>
    <submittedName>
        <fullName evidence="8">Pentatricopeptide repeat-containing protein, mitochondrial</fullName>
    </submittedName>
</protein>
<comment type="subcellular location">
    <subcellularLocation>
        <location evidence="1">Mitochondrion</location>
    </subcellularLocation>
</comment>
<keyword evidence="3" id="KW-0677">Repeat</keyword>
<name>A0AAD8IKG3_9APIA</name>
<keyword evidence="9" id="KW-1185">Reference proteome</keyword>
<dbReference type="GO" id="GO:0003723">
    <property type="term" value="F:RNA binding"/>
    <property type="evidence" value="ECO:0007669"/>
    <property type="project" value="InterPro"/>
</dbReference>
<dbReference type="GO" id="GO:0005739">
    <property type="term" value="C:mitochondrion"/>
    <property type="evidence" value="ECO:0007669"/>
    <property type="project" value="UniProtKB-SubCell"/>
</dbReference>
<comment type="caution">
    <text evidence="8">The sequence shown here is derived from an EMBL/GenBank/DDBJ whole genome shotgun (WGS) entry which is preliminary data.</text>
</comment>
<dbReference type="PANTHER" id="PTHR47926">
    <property type="entry name" value="PENTATRICOPEPTIDE REPEAT-CONTAINING PROTEIN"/>
    <property type="match status" value="1"/>
</dbReference>
<proteinExistence type="inferred from homology"/>
<dbReference type="InterPro" id="IPR032867">
    <property type="entry name" value="DYW_dom"/>
</dbReference>
<evidence type="ECO:0000313" key="8">
    <source>
        <dbReference type="EMBL" id="KAK1386654.1"/>
    </source>
</evidence>
<gene>
    <name evidence="8" type="ORF">POM88_014832</name>
</gene>
<keyword evidence="5" id="KW-0496">Mitochondrion</keyword>
<evidence type="ECO:0000256" key="4">
    <source>
        <dbReference type="ARBA" id="ARBA00022946"/>
    </source>
</evidence>
<feature type="repeat" description="PPR" evidence="6">
    <location>
        <begin position="75"/>
        <end position="109"/>
    </location>
</feature>
<dbReference type="Pfam" id="PF20431">
    <property type="entry name" value="E_motif"/>
    <property type="match status" value="1"/>
</dbReference>
<evidence type="ECO:0000256" key="1">
    <source>
        <dbReference type="ARBA" id="ARBA00004173"/>
    </source>
</evidence>
<feature type="repeat" description="PPR" evidence="6">
    <location>
        <begin position="176"/>
        <end position="210"/>
    </location>
</feature>
<dbReference type="Pfam" id="PF14432">
    <property type="entry name" value="DYW_deaminase"/>
    <property type="match status" value="1"/>
</dbReference>
<dbReference type="Proteomes" id="UP001237642">
    <property type="component" value="Unassembled WGS sequence"/>
</dbReference>
<feature type="domain" description="DYW" evidence="7">
    <location>
        <begin position="494"/>
        <end position="586"/>
    </location>
</feature>
<evidence type="ECO:0000256" key="2">
    <source>
        <dbReference type="ARBA" id="ARBA00006643"/>
    </source>
</evidence>
<dbReference type="InterPro" id="IPR002885">
    <property type="entry name" value="PPR_rpt"/>
</dbReference>
<dbReference type="GO" id="GO:0008270">
    <property type="term" value="F:zinc ion binding"/>
    <property type="evidence" value="ECO:0007669"/>
    <property type="project" value="InterPro"/>
</dbReference>
<dbReference type="Pfam" id="PF01535">
    <property type="entry name" value="PPR"/>
    <property type="match status" value="4"/>
</dbReference>
<accession>A0AAD8IKG3</accession>
<dbReference type="FunFam" id="1.25.40.10:FF:000366">
    <property type="entry name" value="Pentatricopeptide (PPR) repeat-containing protein"/>
    <property type="match status" value="1"/>
</dbReference>